<evidence type="ECO:0000256" key="1">
    <source>
        <dbReference type="SAM" id="SignalP"/>
    </source>
</evidence>
<proteinExistence type="predicted"/>
<keyword evidence="1" id="KW-0732">Signal</keyword>
<dbReference type="EMBL" id="CAKLBY020000168">
    <property type="protein sequence ID" value="CAK7930533.1"/>
    <property type="molecule type" value="Genomic_DNA"/>
</dbReference>
<evidence type="ECO:0000313" key="2">
    <source>
        <dbReference type="EMBL" id="CAK7930533.1"/>
    </source>
</evidence>
<sequence>MRRLCFAFLLLAASVRTPTNRALPIILPTSLSKAKGVAEHVRLSTVMLREQPANVYTERLSAWPLGKKKHFVFKLYKVILFEFITDRYPELWCAVEKSIEKHSAFNVASTISALKKHGTEVSRLLAECMQIHLFALWDYDGRSSVYVFKELKLDREYWQFKDQSSFSTSLSSLPTTDMFSFWTGYVYFAYGDDAMETMFETLTRFYGHGEQAKDIVAATKNEGSKDLMLLLYALQKNDQPSTVTEEMLKKALTHVEGSERESKKRKRESR</sequence>
<evidence type="ECO:0008006" key="4">
    <source>
        <dbReference type="Google" id="ProtNLM"/>
    </source>
</evidence>
<evidence type="ECO:0000313" key="3">
    <source>
        <dbReference type="Proteomes" id="UP001162060"/>
    </source>
</evidence>
<protein>
    <recommendedName>
        <fullName evidence="4">RxLR effector candidate protein</fullName>
    </recommendedName>
</protein>
<organism evidence="2 3">
    <name type="scientific">Peronospora matthiolae</name>
    <dbReference type="NCBI Taxonomy" id="2874970"/>
    <lineage>
        <taxon>Eukaryota</taxon>
        <taxon>Sar</taxon>
        <taxon>Stramenopiles</taxon>
        <taxon>Oomycota</taxon>
        <taxon>Peronosporomycetes</taxon>
        <taxon>Peronosporales</taxon>
        <taxon>Peronosporaceae</taxon>
        <taxon>Peronospora</taxon>
    </lineage>
</organism>
<comment type="caution">
    <text evidence="2">The sequence shown here is derived from an EMBL/GenBank/DDBJ whole genome shotgun (WGS) entry which is preliminary data.</text>
</comment>
<feature type="chain" id="PRO_5043415836" description="RxLR effector candidate protein" evidence="1">
    <location>
        <begin position="23"/>
        <end position="270"/>
    </location>
</feature>
<dbReference type="AlphaFoldDB" id="A0AAV1UA54"/>
<gene>
    <name evidence="2" type="ORF">PM001_LOCUS15683</name>
</gene>
<reference evidence="2" key="1">
    <citation type="submission" date="2024-01" db="EMBL/GenBank/DDBJ databases">
        <authorList>
            <person name="Webb A."/>
        </authorList>
    </citation>
    <scope>NUCLEOTIDE SEQUENCE</scope>
    <source>
        <strain evidence="2">Pm1</strain>
    </source>
</reference>
<dbReference type="Proteomes" id="UP001162060">
    <property type="component" value="Unassembled WGS sequence"/>
</dbReference>
<accession>A0AAV1UA54</accession>
<name>A0AAV1UA54_9STRA</name>
<feature type="signal peptide" evidence="1">
    <location>
        <begin position="1"/>
        <end position="22"/>
    </location>
</feature>